<sequence length="104" mass="12373">MKKIATFLILSLVSISCDDRCSKKDSENDIKEIIGYVVDKELMPAYTTSHFVGKVRSSRYHPQKYYIYVANKEGTVKIRVFEEDYKEYNEGDYIRIKFKDQYYD</sequence>
<dbReference type="PROSITE" id="PS51257">
    <property type="entry name" value="PROKAR_LIPOPROTEIN"/>
    <property type="match status" value="1"/>
</dbReference>
<proteinExistence type="predicted"/>
<dbReference type="EMBL" id="BK014683">
    <property type="protein sequence ID" value="DAD67702.1"/>
    <property type="molecule type" value="Genomic_DNA"/>
</dbReference>
<accession>A0A8S5LCQ2</accession>
<organism evidence="1">
    <name type="scientific">Myoviridae sp. ct35n35</name>
    <dbReference type="NCBI Taxonomy" id="2823534"/>
    <lineage>
        <taxon>Viruses</taxon>
        <taxon>Duplodnaviria</taxon>
        <taxon>Heunggongvirae</taxon>
        <taxon>Uroviricota</taxon>
        <taxon>Caudoviricetes</taxon>
    </lineage>
</organism>
<name>A0A8S5LCQ2_9CAUD</name>
<protein>
    <submittedName>
        <fullName evidence="1">Uncharacterized protein</fullName>
    </submittedName>
</protein>
<evidence type="ECO:0000313" key="1">
    <source>
        <dbReference type="EMBL" id="DAD67702.1"/>
    </source>
</evidence>
<reference evidence="1" key="1">
    <citation type="journal article" date="2021" name="Proc. Natl. Acad. Sci. U.S.A.">
        <title>A Catalog of Tens of Thousands of Viruses from Human Metagenomes Reveals Hidden Associations with Chronic Diseases.</title>
        <authorList>
            <person name="Tisza M.J."/>
            <person name="Buck C.B."/>
        </authorList>
    </citation>
    <scope>NUCLEOTIDE SEQUENCE</scope>
    <source>
        <strain evidence="1">Ct35n35</strain>
    </source>
</reference>